<protein>
    <submittedName>
        <fullName evidence="7">LysR substrate-binding domain-containing protein</fullName>
    </submittedName>
</protein>
<comment type="caution">
    <text evidence="7">The sequence shown here is derived from an EMBL/GenBank/DDBJ whole genome shotgun (WGS) entry which is preliminary data.</text>
</comment>
<accession>A0ABW5EQR7</accession>
<evidence type="ECO:0000256" key="2">
    <source>
        <dbReference type="ARBA" id="ARBA00023015"/>
    </source>
</evidence>
<gene>
    <name evidence="7" type="ORF">ACFSPV_16880</name>
</gene>
<keyword evidence="2" id="KW-0805">Transcription regulation</keyword>
<dbReference type="Pfam" id="PF03466">
    <property type="entry name" value="LysR_substrate"/>
    <property type="match status" value="1"/>
</dbReference>
<dbReference type="Pfam" id="PF00126">
    <property type="entry name" value="HTH_1"/>
    <property type="match status" value="1"/>
</dbReference>
<evidence type="ECO:0000256" key="4">
    <source>
        <dbReference type="ARBA" id="ARBA00023159"/>
    </source>
</evidence>
<keyword evidence="3" id="KW-0238">DNA-binding</keyword>
<evidence type="ECO:0000256" key="1">
    <source>
        <dbReference type="ARBA" id="ARBA00009437"/>
    </source>
</evidence>
<dbReference type="InterPro" id="IPR000847">
    <property type="entry name" value="LysR_HTH_N"/>
</dbReference>
<name>A0ABW5EQR7_9BURK</name>
<evidence type="ECO:0000313" key="8">
    <source>
        <dbReference type="Proteomes" id="UP001597287"/>
    </source>
</evidence>
<dbReference type="Gene3D" id="3.40.190.290">
    <property type="match status" value="1"/>
</dbReference>
<feature type="domain" description="HTH lysR-type" evidence="6">
    <location>
        <begin position="11"/>
        <end position="68"/>
    </location>
</feature>
<keyword evidence="4" id="KW-0010">Activator</keyword>
<dbReference type="PANTHER" id="PTHR30293">
    <property type="entry name" value="TRANSCRIPTIONAL REGULATORY PROTEIN NAC-RELATED"/>
    <property type="match status" value="1"/>
</dbReference>
<dbReference type="SUPFAM" id="SSF46785">
    <property type="entry name" value="Winged helix' DNA-binding domain"/>
    <property type="match status" value="1"/>
</dbReference>
<proteinExistence type="inferred from homology"/>
<dbReference type="Proteomes" id="UP001597287">
    <property type="component" value="Unassembled WGS sequence"/>
</dbReference>
<evidence type="ECO:0000259" key="6">
    <source>
        <dbReference type="PROSITE" id="PS50931"/>
    </source>
</evidence>
<dbReference type="PROSITE" id="PS50931">
    <property type="entry name" value="HTH_LYSR"/>
    <property type="match status" value="1"/>
</dbReference>
<dbReference type="RefSeq" id="WP_380106026.1">
    <property type="nucleotide sequence ID" value="NZ_JBHSIH010000001.1"/>
</dbReference>
<comment type="similarity">
    <text evidence="1">Belongs to the LysR transcriptional regulatory family.</text>
</comment>
<evidence type="ECO:0000256" key="5">
    <source>
        <dbReference type="ARBA" id="ARBA00023163"/>
    </source>
</evidence>
<dbReference type="InterPro" id="IPR005119">
    <property type="entry name" value="LysR_subst-bd"/>
</dbReference>
<dbReference type="EMBL" id="JBHUIG010000019">
    <property type="protein sequence ID" value="MFD2320380.1"/>
    <property type="molecule type" value="Genomic_DNA"/>
</dbReference>
<dbReference type="Gene3D" id="1.10.10.10">
    <property type="entry name" value="Winged helix-like DNA-binding domain superfamily/Winged helix DNA-binding domain"/>
    <property type="match status" value="1"/>
</dbReference>
<evidence type="ECO:0000313" key="7">
    <source>
        <dbReference type="EMBL" id="MFD2320380.1"/>
    </source>
</evidence>
<keyword evidence="5" id="KW-0804">Transcription</keyword>
<organism evidence="7 8">
    <name type="scientific">Delftia deserti</name>
    <dbReference type="NCBI Taxonomy" id="1651218"/>
    <lineage>
        <taxon>Bacteria</taxon>
        <taxon>Pseudomonadati</taxon>
        <taxon>Pseudomonadota</taxon>
        <taxon>Betaproteobacteria</taxon>
        <taxon>Burkholderiales</taxon>
        <taxon>Comamonadaceae</taxon>
        <taxon>Delftia</taxon>
    </lineage>
</organism>
<reference evidence="8" key="1">
    <citation type="journal article" date="2019" name="Int. J. Syst. Evol. Microbiol.">
        <title>The Global Catalogue of Microorganisms (GCM) 10K type strain sequencing project: providing services to taxonomists for standard genome sequencing and annotation.</title>
        <authorList>
            <consortium name="The Broad Institute Genomics Platform"/>
            <consortium name="The Broad Institute Genome Sequencing Center for Infectious Disease"/>
            <person name="Wu L."/>
            <person name="Ma J."/>
        </authorList>
    </citation>
    <scope>NUCLEOTIDE SEQUENCE [LARGE SCALE GENOMIC DNA]</scope>
    <source>
        <strain evidence="8">CCUG 62793</strain>
    </source>
</reference>
<sequence length="315" mass="33988">MQIETLFGPDMELRQLRYLIAVIDAQSITRACDVLHVVPSAVSHQLKLLEQELQSTLLVRGALGVQPTATGRLLYGQAQAILRQVADARACVQVEESQVAGSVSVAIAGSIAQVLAVPLLAVCRERWPAVVLSIHEGLSGHLVEGVHSGRFDMGVLYASEATAKLETRPVVREPFFFGCARALAPEADGKPMSLQDLARHPLLLPSLPNATRGALDRAFAALDTGYQVAGEVNSTTTQIGAVRAGLGASVLPWISLRMLRPRRSTVIRPLDVEHLYRDVLTATKPQAVRSRASAMVLAQLEHLLRDIYAPLASDH</sequence>
<evidence type="ECO:0000256" key="3">
    <source>
        <dbReference type="ARBA" id="ARBA00023125"/>
    </source>
</evidence>
<dbReference type="SUPFAM" id="SSF53850">
    <property type="entry name" value="Periplasmic binding protein-like II"/>
    <property type="match status" value="1"/>
</dbReference>
<dbReference type="InterPro" id="IPR036388">
    <property type="entry name" value="WH-like_DNA-bd_sf"/>
</dbReference>
<dbReference type="InterPro" id="IPR036390">
    <property type="entry name" value="WH_DNA-bd_sf"/>
</dbReference>
<dbReference type="PANTHER" id="PTHR30293:SF0">
    <property type="entry name" value="NITROGEN ASSIMILATION REGULATORY PROTEIN NAC"/>
    <property type="match status" value="1"/>
</dbReference>
<keyword evidence="8" id="KW-1185">Reference proteome</keyword>